<dbReference type="EMBL" id="JAJEWP010000002">
    <property type="protein sequence ID" value="MCC2616882.1"/>
    <property type="molecule type" value="Genomic_DNA"/>
</dbReference>
<gene>
    <name evidence="3" type="ORF">LJ739_11570</name>
</gene>
<keyword evidence="2" id="KW-0732">Signal</keyword>
<dbReference type="Proteomes" id="UP001520878">
    <property type="component" value="Unassembled WGS sequence"/>
</dbReference>
<comment type="caution">
    <text evidence="3">The sequence shown here is derived from an EMBL/GenBank/DDBJ whole genome shotgun (WGS) entry which is preliminary data.</text>
</comment>
<sequence>MKFVKHYFAALLLVLGTVSTAQATLITHDVLIDGTAYGEITIDTIDGVDDGFGFLSFDTFTSFTMFGRDMGFSVFDFEAIVDSTNLFAGIEFLAFDTESFDGYAFQGIFDAFAFDPALDNFIDIFDTFSGNPVVFGELSLSAPPAVVSEPGVAVLFMTALAGLFIRRRRA</sequence>
<keyword evidence="1" id="KW-1133">Transmembrane helix</keyword>
<accession>A0ABS8G8H7</accession>
<evidence type="ECO:0000256" key="1">
    <source>
        <dbReference type="SAM" id="Phobius"/>
    </source>
</evidence>
<dbReference type="InterPro" id="IPR013424">
    <property type="entry name" value="Ice-binding_C"/>
</dbReference>
<evidence type="ECO:0000313" key="3">
    <source>
        <dbReference type="EMBL" id="MCC2616882.1"/>
    </source>
</evidence>
<organism evidence="3 4">
    <name type="scientific">Fluctibacter halophilus</name>
    <dbReference type="NCBI Taxonomy" id="226011"/>
    <lineage>
        <taxon>Bacteria</taxon>
        <taxon>Pseudomonadati</taxon>
        <taxon>Pseudomonadota</taxon>
        <taxon>Gammaproteobacteria</taxon>
        <taxon>Alteromonadales</taxon>
        <taxon>Alteromonadaceae</taxon>
        <taxon>Fluctibacter</taxon>
    </lineage>
</organism>
<name>A0ABS8G8H7_9ALTE</name>
<feature type="chain" id="PRO_5045758318" evidence="2">
    <location>
        <begin position="24"/>
        <end position="170"/>
    </location>
</feature>
<protein>
    <submittedName>
        <fullName evidence="3">PEP-CTERM sorting domain-containing protein</fullName>
    </submittedName>
</protein>
<dbReference type="NCBIfam" id="TIGR02595">
    <property type="entry name" value="PEP_CTERM"/>
    <property type="match status" value="1"/>
</dbReference>
<proteinExistence type="predicted"/>
<reference evidence="3 4" key="1">
    <citation type="submission" date="2021-10" db="EMBL/GenBank/DDBJ databases">
        <title>Draft genome of Aestuariibacter halophilus JC2043.</title>
        <authorList>
            <person name="Emsley S.A."/>
            <person name="Pfannmuller K.M."/>
            <person name="Ushijima B."/>
            <person name="Saw J.H."/>
            <person name="Videau P."/>
        </authorList>
    </citation>
    <scope>NUCLEOTIDE SEQUENCE [LARGE SCALE GENOMIC DNA]</scope>
    <source>
        <strain evidence="3 4">JC2043</strain>
    </source>
</reference>
<feature type="transmembrane region" description="Helical" evidence="1">
    <location>
        <begin position="145"/>
        <end position="165"/>
    </location>
</feature>
<evidence type="ECO:0000313" key="4">
    <source>
        <dbReference type="Proteomes" id="UP001520878"/>
    </source>
</evidence>
<keyword evidence="1" id="KW-0812">Transmembrane</keyword>
<feature type="signal peptide" evidence="2">
    <location>
        <begin position="1"/>
        <end position="23"/>
    </location>
</feature>
<keyword evidence="1" id="KW-0472">Membrane</keyword>
<dbReference type="RefSeq" id="WP_229160666.1">
    <property type="nucleotide sequence ID" value="NZ_JAJEWP010000002.1"/>
</dbReference>
<evidence type="ECO:0000256" key="2">
    <source>
        <dbReference type="SAM" id="SignalP"/>
    </source>
</evidence>
<keyword evidence="4" id="KW-1185">Reference proteome</keyword>